<evidence type="ECO:0000313" key="2">
    <source>
        <dbReference type="Proteomes" id="UP001458880"/>
    </source>
</evidence>
<keyword evidence="2" id="KW-1185">Reference proteome</keyword>
<sequence>MKEEIRQCREANRYTKINIVKLKNIEIRQKYYQETEKRLGEKWNEARHQGLEELWKSFKNILSETSKEICGTKSVNRTKKAADGGIIRQPIEKGGRPRITLVNLKSAFNTVQRDELRQPIEKGGRPRITLVNLKSAFNTVQRDELWNCLEELEVTRKPRQVIESVYQRVIGQVRINGKVRKEFKLKRRIKQGIV</sequence>
<gene>
    <name evidence="1" type="ORF">QE152_g8176</name>
</gene>
<reference evidence="1 2" key="1">
    <citation type="journal article" date="2024" name="BMC Genomics">
        <title>De novo assembly and annotation of Popillia japonica's genome with initial clues to its potential as an invasive pest.</title>
        <authorList>
            <person name="Cucini C."/>
            <person name="Boschi S."/>
            <person name="Funari R."/>
            <person name="Cardaioli E."/>
            <person name="Iannotti N."/>
            <person name="Marturano G."/>
            <person name="Paoli F."/>
            <person name="Bruttini M."/>
            <person name="Carapelli A."/>
            <person name="Frati F."/>
            <person name="Nardi F."/>
        </authorList>
    </citation>
    <scope>NUCLEOTIDE SEQUENCE [LARGE SCALE GENOMIC DNA]</scope>
    <source>
        <strain evidence="1">DMR45628</strain>
    </source>
</reference>
<dbReference type="AlphaFoldDB" id="A0AAW1M4W8"/>
<accession>A0AAW1M4W8</accession>
<comment type="caution">
    <text evidence="1">The sequence shown here is derived from an EMBL/GenBank/DDBJ whole genome shotgun (WGS) entry which is preliminary data.</text>
</comment>
<proteinExistence type="predicted"/>
<protein>
    <recommendedName>
        <fullName evidence="3">Reverse transcriptase domain-containing protein</fullName>
    </recommendedName>
</protein>
<name>A0AAW1M4W8_POPJA</name>
<evidence type="ECO:0008006" key="3">
    <source>
        <dbReference type="Google" id="ProtNLM"/>
    </source>
</evidence>
<organism evidence="1 2">
    <name type="scientific">Popillia japonica</name>
    <name type="common">Japanese beetle</name>
    <dbReference type="NCBI Taxonomy" id="7064"/>
    <lineage>
        <taxon>Eukaryota</taxon>
        <taxon>Metazoa</taxon>
        <taxon>Ecdysozoa</taxon>
        <taxon>Arthropoda</taxon>
        <taxon>Hexapoda</taxon>
        <taxon>Insecta</taxon>
        <taxon>Pterygota</taxon>
        <taxon>Neoptera</taxon>
        <taxon>Endopterygota</taxon>
        <taxon>Coleoptera</taxon>
        <taxon>Polyphaga</taxon>
        <taxon>Scarabaeiformia</taxon>
        <taxon>Scarabaeidae</taxon>
        <taxon>Rutelinae</taxon>
        <taxon>Popillia</taxon>
    </lineage>
</organism>
<dbReference type="Proteomes" id="UP001458880">
    <property type="component" value="Unassembled WGS sequence"/>
</dbReference>
<evidence type="ECO:0000313" key="1">
    <source>
        <dbReference type="EMBL" id="KAK9743943.1"/>
    </source>
</evidence>
<dbReference type="EMBL" id="JASPKY010000064">
    <property type="protein sequence ID" value="KAK9743943.1"/>
    <property type="molecule type" value="Genomic_DNA"/>
</dbReference>